<protein>
    <recommendedName>
        <fullName evidence="4">N-acetyltransferase domain-containing protein</fullName>
    </recommendedName>
</protein>
<dbReference type="InterPro" id="IPR051531">
    <property type="entry name" value="N-acetyltransferase"/>
</dbReference>
<dbReference type="Pfam" id="PF13302">
    <property type="entry name" value="Acetyltransf_3"/>
    <property type="match status" value="1"/>
</dbReference>
<dbReference type="PANTHER" id="PTHR43792:SF8">
    <property type="entry name" value="[RIBOSOMAL PROTEIN US5]-ALANINE N-ACETYLTRANSFERASE"/>
    <property type="match status" value="1"/>
</dbReference>
<dbReference type="EMBL" id="CP023482">
    <property type="protein sequence ID" value="ATH96772.1"/>
    <property type="molecule type" value="Genomic_DNA"/>
</dbReference>
<dbReference type="InterPro" id="IPR000182">
    <property type="entry name" value="GNAT_dom"/>
</dbReference>
<evidence type="ECO:0000256" key="1">
    <source>
        <dbReference type="ARBA" id="ARBA00022679"/>
    </source>
</evidence>
<keyword evidence="2" id="KW-0012">Acyltransferase</keyword>
<keyword evidence="6" id="KW-1185">Reference proteome</keyword>
<proteinExistence type="inferred from homology"/>
<evidence type="ECO:0000256" key="2">
    <source>
        <dbReference type="ARBA" id="ARBA00023315"/>
    </source>
</evidence>
<dbReference type="Gene3D" id="3.40.630.30">
    <property type="match status" value="1"/>
</dbReference>
<evidence type="ECO:0000259" key="4">
    <source>
        <dbReference type="PROSITE" id="PS51186"/>
    </source>
</evidence>
<name>A0ABN5DNA2_9MICO</name>
<sequence length="197" mass="22280">MRLRDAPLTLRPFVRRDHKAYVRARERSAQWLERWEARDPSWGDAGDGEPYPSYGAQFTALRRQGREIPWSSLGVFHERAFVGHIGFSPLVFGSISTAHAGYWVSPEWAGRGIAPRALALVLEEVLIGEGLHRVEILVRPANSASLRVVEKLGLREEGIRERSIYVAGAWRDHRVFAITSEEIPARGLLLDRVPPVR</sequence>
<evidence type="ECO:0000313" key="5">
    <source>
        <dbReference type="EMBL" id="ATH96772.1"/>
    </source>
</evidence>
<reference evidence="5 6" key="1">
    <citation type="journal article" date="2016" name="Int. J. Syst. Evol. Microbiol.">
        <title>Dermabacter jinjuensis sp. nov., a novel species of the genus Dermabacter isolated from a clinical specimen.</title>
        <authorList>
            <person name="Park Y.K."/>
            <person name="Lee K.M."/>
            <person name="Lee W.K."/>
            <person name="Cho M.J."/>
            <person name="Lee H.S."/>
            <person name="Cho Y.G."/>
            <person name="Lee Y.C."/>
            <person name="Lee W.K."/>
            <person name="Seong W.K."/>
            <person name="Hwang K.J."/>
        </authorList>
    </citation>
    <scope>NUCLEOTIDE SEQUENCE [LARGE SCALE GENOMIC DNA]</scope>
    <source>
        <strain evidence="5 6">32T</strain>
    </source>
</reference>
<organism evidence="5 6">
    <name type="scientific">Dermabacter jinjuensis</name>
    <dbReference type="NCBI Taxonomy" id="1667168"/>
    <lineage>
        <taxon>Bacteria</taxon>
        <taxon>Bacillati</taxon>
        <taxon>Actinomycetota</taxon>
        <taxon>Actinomycetes</taxon>
        <taxon>Micrococcales</taxon>
        <taxon>Dermabacteraceae</taxon>
        <taxon>Dermabacter</taxon>
    </lineage>
</organism>
<dbReference type="PANTHER" id="PTHR43792">
    <property type="entry name" value="GNAT FAMILY, PUTATIVE (AFU_ORTHOLOGUE AFUA_3G00765)-RELATED-RELATED"/>
    <property type="match status" value="1"/>
</dbReference>
<evidence type="ECO:0000256" key="3">
    <source>
        <dbReference type="ARBA" id="ARBA00038502"/>
    </source>
</evidence>
<dbReference type="PROSITE" id="PS51186">
    <property type="entry name" value="GNAT"/>
    <property type="match status" value="1"/>
</dbReference>
<accession>A0ABN5DNA2</accession>
<dbReference type="Proteomes" id="UP000815698">
    <property type="component" value="Chromosome"/>
</dbReference>
<comment type="similarity">
    <text evidence="3">Belongs to the acetyltransferase family. RimJ subfamily.</text>
</comment>
<keyword evidence="1" id="KW-0808">Transferase</keyword>
<dbReference type="InterPro" id="IPR016181">
    <property type="entry name" value="Acyl_CoA_acyltransferase"/>
</dbReference>
<feature type="domain" description="N-acetyltransferase" evidence="4">
    <location>
        <begin position="1"/>
        <end position="181"/>
    </location>
</feature>
<dbReference type="SUPFAM" id="SSF55729">
    <property type="entry name" value="Acyl-CoA N-acyltransferases (Nat)"/>
    <property type="match status" value="1"/>
</dbReference>
<gene>
    <name evidence="5" type="ORF">COP05_06525</name>
</gene>
<evidence type="ECO:0000313" key="6">
    <source>
        <dbReference type="Proteomes" id="UP000815698"/>
    </source>
</evidence>
<dbReference type="RefSeq" id="WP_096883046.1">
    <property type="nucleotide sequence ID" value="NZ_CP023482.1"/>
</dbReference>